<dbReference type="OrthoDB" id="4156843at2"/>
<keyword evidence="9" id="KW-1185">Reference proteome</keyword>
<keyword evidence="3" id="KW-1003">Cell membrane</keyword>
<evidence type="ECO:0000256" key="2">
    <source>
        <dbReference type="ARBA" id="ARBA00007430"/>
    </source>
</evidence>
<evidence type="ECO:0000313" key="9">
    <source>
        <dbReference type="Proteomes" id="UP000199155"/>
    </source>
</evidence>
<sequence>MSRRVLNGFAWSAGGSLVSVVVLLGYTAATARLVEPASFGRYALACTASTLFGYVANAGLATCLLRADRLTRPLVRAASTVGAATGLGCAAAIQVVALVLAPFADAETVRLVQLLGVQLLVQPLGGALLAALRRAGRARQAALLDTAGQALGCATGLVLLAAGWSPWGLAAAAPVASLTVLAGVVLSGALRSLPGGPPVPARELLGQSGFFAGYGIVQSATNNAPLWCAAALFGPAATGWFSRASLATGIPLTALAQGLQRAAAPELAEARARNGGRLPRRAAHDLLCATSGAGFLGFGAVAATGPDWLLVLLGPGWEGAARLLPALALGAACALLCSTGNSLDQIRRAPGASVASQAAVIAGTVVLLALAAATGSLTVLALASTAPAFGHALQLRHWSAGAVLAAGPLLRAHAVHAVLGLALFAAGRGVHSLWTLPGQPLARACLSTAAVLACAAACLPLRRRIPAVRAVLTRGASAATPPHQEPVCASASPAR</sequence>
<dbReference type="Pfam" id="PF13440">
    <property type="entry name" value="Polysacc_synt_3"/>
    <property type="match status" value="1"/>
</dbReference>
<dbReference type="EMBL" id="FNFF01000008">
    <property type="protein sequence ID" value="SDK51137.1"/>
    <property type="molecule type" value="Genomic_DNA"/>
</dbReference>
<evidence type="ECO:0000256" key="1">
    <source>
        <dbReference type="ARBA" id="ARBA00004651"/>
    </source>
</evidence>
<gene>
    <name evidence="8" type="ORF">SAMN05421806_108136</name>
</gene>
<feature type="transmembrane region" description="Helical" evidence="7">
    <location>
        <begin position="286"/>
        <end position="303"/>
    </location>
</feature>
<feature type="transmembrane region" description="Helical" evidence="7">
    <location>
        <begin position="142"/>
        <end position="164"/>
    </location>
</feature>
<proteinExistence type="inferred from homology"/>
<dbReference type="STRING" id="417292.SAMN05421806_108136"/>
<keyword evidence="5 7" id="KW-1133">Transmembrane helix</keyword>
<name>A0A1G9CHJ8_9ACTN</name>
<feature type="transmembrane region" description="Helical" evidence="7">
    <location>
        <begin position="41"/>
        <end position="65"/>
    </location>
</feature>
<feature type="transmembrane region" description="Helical" evidence="7">
    <location>
        <begin position="77"/>
        <end position="104"/>
    </location>
</feature>
<dbReference type="PANTHER" id="PTHR30250:SF10">
    <property type="entry name" value="LIPOPOLYSACCHARIDE BIOSYNTHESIS PROTEIN WZXC"/>
    <property type="match status" value="1"/>
</dbReference>
<keyword evidence="4 7" id="KW-0812">Transmembrane</keyword>
<reference evidence="8 9" key="1">
    <citation type="submission" date="2016-10" db="EMBL/GenBank/DDBJ databases">
        <authorList>
            <person name="de Groot N.N."/>
        </authorList>
    </citation>
    <scope>NUCLEOTIDE SEQUENCE [LARGE SCALE GENOMIC DNA]</scope>
    <source>
        <strain evidence="8 9">CGMCC 4.5727</strain>
    </source>
</reference>
<dbReference type="InterPro" id="IPR050833">
    <property type="entry name" value="Poly_Biosynth_Transport"/>
</dbReference>
<evidence type="ECO:0000256" key="6">
    <source>
        <dbReference type="ARBA" id="ARBA00023136"/>
    </source>
</evidence>
<evidence type="ECO:0000256" key="7">
    <source>
        <dbReference type="SAM" id="Phobius"/>
    </source>
</evidence>
<feature type="transmembrane region" description="Helical" evidence="7">
    <location>
        <begin position="441"/>
        <end position="461"/>
    </location>
</feature>
<protein>
    <submittedName>
        <fullName evidence="8">Membrane protein involved in the export of O-antigen and teichoic acid</fullName>
    </submittedName>
</protein>
<evidence type="ECO:0000256" key="5">
    <source>
        <dbReference type="ARBA" id="ARBA00022989"/>
    </source>
</evidence>
<organism evidence="8 9">
    <name type="scientific">Streptomyces indicus</name>
    <dbReference type="NCBI Taxonomy" id="417292"/>
    <lineage>
        <taxon>Bacteria</taxon>
        <taxon>Bacillati</taxon>
        <taxon>Actinomycetota</taxon>
        <taxon>Actinomycetes</taxon>
        <taxon>Kitasatosporales</taxon>
        <taxon>Streptomycetaceae</taxon>
        <taxon>Streptomyces</taxon>
    </lineage>
</organism>
<evidence type="ECO:0000256" key="3">
    <source>
        <dbReference type="ARBA" id="ARBA00022475"/>
    </source>
</evidence>
<evidence type="ECO:0000313" key="8">
    <source>
        <dbReference type="EMBL" id="SDK51137.1"/>
    </source>
</evidence>
<dbReference type="AlphaFoldDB" id="A0A1G9CHJ8"/>
<comment type="similarity">
    <text evidence="2">Belongs to the polysaccharide synthase family.</text>
</comment>
<comment type="subcellular location">
    <subcellularLocation>
        <location evidence="1">Cell membrane</location>
        <topology evidence="1">Multi-pass membrane protein</topology>
    </subcellularLocation>
</comment>
<dbReference type="Proteomes" id="UP000199155">
    <property type="component" value="Unassembled WGS sequence"/>
</dbReference>
<accession>A0A1G9CHJ8</accession>
<feature type="transmembrane region" description="Helical" evidence="7">
    <location>
        <begin position="170"/>
        <end position="190"/>
    </location>
</feature>
<feature type="transmembrane region" description="Helical" evidence="7">
    <location>
        <begin position="110"/>
        <end position="130"/>
    </location>
</feature>
<keyword evidence="6 7" id="KW-0472">Membrane</keyword>
<feature type="transmembrane region" description="Helical" evidence="7">
    <location>
        <begin position="355"/>
        <end position="383"/>
    </location>
</feature>
<dbReference type="PANTHER" id="PTHR30250">
    <property type="entry name" value="PST FAMILY PREDICTED COLANIC ACID TRANSPORTER"/>
    <property type="match status" value="1"/>
</dbReference>
<dbReference type="GO" id="GO:0005886">
    <property type="term" value="C:plasma membrane"/>
    <property type="evidence" value="ECO:0007669"/>
    <property type="project" value="UniProtKB-SubCell"/>
</dbReference>
<dbReference type="RefSeq" id="WP_143041360.1">
    <property type="nucleotide sequence ID" value="NZ_FNFF01000008.1"/>
</dbReference>
<evidence type="ECO:0000256" key="4">
    <source>
        <dbReference type="ARBA" id="ARBA00022692"/>
    </source>
</evidence>
<feature type="transmembrane region" description="Helical" evidence="7">
    <location>
        <begin position="9"/>
        <end position="29"/>
    </location>
</feature>
<feature type="transmembrane region" description="Helical" evidence="7">
    <location>
        <begin position="323"/>
        <end position="343"/>
    </location>
</feature>